<dbReference type="STRING" id="645134.A0A0L0H8Y8"/>
<gene>
    <name evidence="2" type="ORF">SPPG_06418</name>
</gene>
<protein>
    <submittedName>
        <fullName evidence="2">Thiol oxidoreductase FrnE</fullName>
    </submittedName>
</protein>
<accession>A0A0L0H8Y8</accession>
<dbReference type="Gene3D" id="3.40.30.10">
    <property type="entry name" value="Glutaredoxin"/>
    <property type="match status" value="1"/>
</dbReference>
<dbReference type="GO" id="GO:0016491">
    <property type="term" value="F:oxidoreductase activity"/>
    <property type="evidence" value="ECO:0007669"/>
    <property type="project" value="InterPro"/>
</dbReference>
<proteinExistence type="predicted"/>
<dbReference type="Pfam" id="PF01323">
    <property type="entry name" value="DSBA"/>
    <property type="match status" value="1"/>
</dbReference>
<evidence type="ECO:0000313" key="2">
    <source>
        <dbReference type="EMBL" id="KNC98000.1"/>
    </source>
</evidence>
<dbReference type="eggNOG" id="ENOG502QTH7">
    <property type="taxonomic scope" value="Eukaryota"/>
</dbReference>
<dbReference type="Proteomes" id="UP000053201">
    <property type="component" value="Unassembled WGS sequence"/>
</dbReference>
<reference evidence="2 3" key="1">
    <citation type="submission" date="2009-08" db="EMBL/GenBank/DDBJ databases">
        <title>The Genome Sequence of Spizellomyces punctatus strain DAOM BR117.</title>
        <authorList>
            <consortium name="The Broad Institute Genome Sequencing Platform"/>
            <person name="Russ C."/>
            <person name="Cuomo C."/>
            <person name="Shea T."/>
            <person name="Young S.K."/>
            <person name="Zeng Q."/>
            <person name="Koehrsen M."/>
            <person name="Haas B."/>
            <person name="Borodovsky M."/>
            <person name="Guigo R."/>
            <person name="Alvarado L."/>
            <person name="Berlin A."/>
            <person name="Bochicchio J."/>
            <person name="Borenstein D."/>
            <person name="Chapman S."/>
            <person name="Chen Z."/>
            <person name="Engels R."/>
            <person name="Freedman E."/>
            <person name="Gellesch M."/>
            <person name="Goldberg J."/>
            <person name="Griggs A."/>
            <person name="Gujja S."/>
            <person name="Heiman D."/>
            <person name="Hepburn T."/>
            <person name="Howarth C."/>
            <person name="Jen D."/>
            <person name="Larson L."/>
            <person name="Lewis B."/>
            <person name="Mehta T."/>
            <person name="Park D."/>
            <person name="Pearson M."/>
            <person name="Roberts A."/>
            <person name="Saif S."/>
            <person name="Shenoy N."/>
            <person name="Sisk P."/>
            <person name="Stolte C."/>
            <person name="Sykes S."/>
            <person name="Thomson T."/>
            <person name="Walk T."/>
            <person name="White J."/>
            <person name="Yandava C."/>
            <person name="Burger G."/>
            <person name="Gray M.W."/>
            <person name="Holland P.W.H."/>
            <person name="King N."/>
            <person name="Lang F.B.F."/>
            <person name="Roger A.J."/>
            <person name="Ruiz-Trillo I."/>
            <person name="Lander E."/>
            <person name="Nusbaum C."/>
        </authorList>
    </citation>
    <scope>NUCLEOTIDE SEQUENCE [LARGE SCALE GENOMIC DNA]</scope>
    <source>
        <strain evidence="2 3">DAOM BR117</strain>
    </source>
</reference>
<dbReference type="PANTHER" id="PTHR13887:SF41">
    <property type="entry name" value="THIOREDOXIN SUPERFAMILY PROTEIN"/>
    <property type="match status" value="1"/>
</dbReference>
<dbReference type="EMBL" id="KQ257461">
    <property type="protein sequence ID" value="KNC98000.1"/>
    <property type="molecule type" value="Genomic_DNA"/>
</dbReference>
<dbReference type="SUPFAM" id="SSF52833">
    <property type="entry name" value="Thioredoxin-like"/>
    <property type="match status" value="1"/>
</dbReference>
<dbReference type="PANTHER" id="PTHR13887">
    <property type="entry name" value="GLUTATHIONE S-TRANSFERASE KAPPA"/>
    <property type="match status" value="1"/>
</dbReference>
<dbReference type="CDD" id="cd03024">
    <property type="entry name" value="DsbA_FrnE"/>
    <property type="match status" value="1"/>
</dbReference>
<organism evidence="2 3">
    <name type="scientific">Spizellomyces punctatus (strain DAOM BR117)</name>
    <dbReference type="NCBI Taxonomy" id="645134"/>
    <lineage>
        <taxon>Eukaryota</taxon>
        <taxon>Fungi</taxon>
        <taxon>Fungi incertae sedis</taxon>
        <taxon>Chytridiomycota</taxon>
        <taxon>Chytridiomycota incertae sedis</taxon>
        <taxon>Chytridiomycetes</taxon>
        <taxon>Spizellomycetales</taxon>
        <taxon>Spizellomycetaceae</taxon>
        <taxon>Spizellomyces</taxon>
    </lineage>
</organism>
<feature type="domain" description="DSBA-like thioredoxin" evidence="1">
    <location>
        <begin position="8"/>
        <end position="206"/>
    </location>
</feature>
<sequence length="214" mass="24202">MAARVIPIEIVSDTVCPWCFVGKRRLEKAIAAAKNRNLPLEFKIKFKPFQLDPTLPKEGVSKIKKYEAKFGPERIQQMIPHMQVVGAAEGIKFSYDGLIANTVDSHRVLEYALQKGAQLELVEELFKDYFERNKNIGDHEVLADAAARVGLDKEEVLAYLKTDQGKHEVEEQIESAYRRRITGVPHFRINGTYSLGGAQDPEAFLEIFEALAKQ</sequence>
<dbReference type="InParanoid" id="A0A0L0H8Y8"/>
<dbReference type="InterPro" id="IPR001853">
    <property type="entry name" value="DSBA-like_thioredoxin_dom"/>
</dbReference>
<dbReference type="RefSeq" id="XP_016606040.1">
    <property type="nucleotide sequence ID" value="XM_016754630.1"/>
</dbReference>
<dbReference type="InterPro" id="IPR036249">
    <property type="entry name" value="Thioredoxin-like_sf"/>
</dbReference>
<name>A0A0L0H8Y8_SPIPD</name>
<keyword evidence="3" id="KW-1185">Reference proteome</keyword>
<evidence type="ECO:0000313" key="3">
    <source>
        <dbReference type="Proteomes" id="UP000053201"/>
    </source>
</evidence>
<dbReference type="GeneID" id="27689726"/>
<evidence type="ECO:0000259" key="1">
    <source>
        <dbReference type="Pfam" id="PF01323"/>
    </source>
</evidence>
<dbReference type="VEuPathDB" id="FungiDB:SPPG_06418"/>
<dbReference type="AlphaFoldDB" id="A0A0L0H8Y8"/>
<dbReference type="OMA" id="QKYAISG"/>
<dbReference type="OrthoDB" id="1930760at2759"/>